<dbReference type="EMBL" id="JAEKNR010000243">
    <property type="protein sequence ID" value="MBJ7601418.1"/>
    <property type="molecule type" value="Genomic_DNA"/>
</dbReference>
<organism evidence="1 2">
    <name type="scientific">Candidatus Nephthysia bennettiae</name>
    <dbReference type="NCBI Taxonomy" id="3127016"/>
    <lineage>
        <taxon>Bacteria</taxon>
        <taxon>Bacillati</taxon>
        <taxon>Candidatus Dormiibacterota</taxon>
        <taxon>Candidatus Dormibacteria</taxon>
        <taxon>Candidatus Dormibacterales</taxon>
        <taxon>Candidatus Dormibacteraceae</taxon>
        <taxon>Candidatus Nephthysia</taxon>
    </lineage>
</organism>
<evidence type="ECO:0000313" key="2">
    <source>
        <dbReference type="Proteomes" id="UP000612893"/>
    </source>
</evidence>
<gene>
    <name evidence="1" type="ORF">JF922_25510</name>
</gene>
<dbReference type="AlphaFoldDB" id="A0A934KF52"/>
<proteinExistence type="predicted"/>
<reference evidence="1" key="1">
    <citation type="submission" date="2020-10" db="EMBL/GenBank/DDBJ databases">
        <title>Ca. Dormibacterota MAGs.</title>
        <authorList>
            <person name="Montgomery K."/>
        </authorList>
    </citation>
    <scope>NUCLEOTIDE SEQUENCE [LARGE SCALE GENOMIC DNA]</scope>
    <source>
        <strain evidence="1">SC8812_S17_10</strain>
    </source>
</reference>
<dbReference type="InterPro" id="IPR011749">
    <property type="entry name" value="CHP02243"/>
</dbReference>
<name>A0A934KF52_9BACT</name>
<sequence>MPLPLPTLDRRTWADLVSEARALIPRYAPEWTDHNAHDPGITLVELFAWLSEILMFRADRVFPPEMRAFLRWFGIEPLPSQAASTVLALRLPSGGAGQPLPAGLLVADPASGLVFEVDDGAFLSPAWLELSPAEATRRGEIWSQAGGVLAELTADNCRKGLDLWPLGPVPAVGDALWLGFDCEPVAPGQVLSLQIWTSSWQHDVATRRRLVEEERNRAPCPLPAPTWETYQDCLEGAAATPQTEPLPAFPWFLHYSAWIEWEGWDGTAWRPLRVLADLTRALTLTGAVRLTPTAALLPGAPGAPSAGRWWIRARLSSGGYECPPRLAGVALNGVTAVHSVRVTGPETLGVSEGHAEEVFYLQGKIQAQIAAQGPSAPAQPVIAGSLRLRLSGGGPPDDGWTEVLNWDRSGPFDRHYLVDPTDNSVHLGDGRVGRVVPADRALEALEYRVGGGPAANLAAGRLGQVLAGGVAGLTVVQPFAALGGATAETLGEAHGRALAELALPQRGITVSDWETLALSVPGVPVARAAAIPGYLPELGCWSAPGVVTLVVVPACGKPPTPGADFLAAVTRYLMPRRPLTTELHVVGPRYVRVSVTATLHVTGARGRLADQAQAALDAFFDPLAGGPEGTGWPFGRGVLESDLIDLLAKLPGVAYVDGVGISADSGSDLCDNLALCPTELVDSQKHRLTLVEG</sequence>
<accession>A0A934KF52</accession>
<evidence type="ECO:0000313" key="1">
    <source>
        <dbReference type="EMBL" id="MBJ7601418.1"/>
    </source>
</evidence>
<comment type="caution">
    <text evidence="1">The sequence shown here is derived from an EMBL/GenBank/DDBJ whole genome shotgun (WGS) entry which is preliminary data.</text>
</comment>
<protein>
    <submittedName>
        <fullName evidence="1">Baseplate assembly protein</fullName>
    </submittedName>
</protein>
<dbReference type="NCBIfam" id="TIGR02243">
    <property type="entry name" value="putative baseplate assembly protein"/>
    <property type="match status" value="1"/>
</dbReference>
<keyword evidence="2" id="KW-1185">Reference proteome</keyword>
<dbReference type="RefSeq" id="WP_338205647.1">
    <property type="nucleotide sequence ID" value="NZ_JAEKNR010000243.1"/>
</dbReference>
<dbReference type="Proteomes" id="UP000612893">
    <property type="component" value="Unassembled WGS sequence"/>
</dbReference>